<name>A0AA38G0Q1_TAXCH</name>
<keyword evidence="4" id="KW-0663">Pyridoxal phosphate</keyword>
<dbReference type="AlphaFoldDB" id="A0AA38G0Q1"/>
<dbReference type="GO" id="GO:0030170">
    <property type="term" value="F:pyridoxal phosphate binding"/>
    <property type="evidence" value="ECO:0007669"/>
    <property type="project" value="InterPro"/>
</dbReference>
<evidence type="ECO:0000256" key="2">
    <source>
        <dbReference type="ARBA" id="ARBA00022576"/>
    </source>
</evidence>
<gene>
    <name evidence="6" type="ORF">KI387_022784</name>
</gene>
<dbReference type="SUPFAM" id="SSF53383">
    <property type="entry name" value="PLP-dependent transferases"/>
    <property type="match status" value="1"/>
</dbReference>
<evidence type="ECO:0000256" key="3">
    <source>
        <dbReference type="ARBA" id="ARBA00022679"/>
    </source>
</evidence>
<dbReference type="Pfam" id="PF00155">
    <property type="entry name" value="Aminotran_1_2"/>
    <property type="match status" value="1"/>
</dbReference>
<dbReference type="InterPro" id="IPR015424">
    <property type="entry name" value="PyrdxlP-dep_Trfase"/>
</dbReference>
<comment type="cofactor">
    <cofactor evidence="1">
        <name>pyridoxal 5'-phosphate</name>
        <dbReference type="ChEBI" id="CHEBI:597326"/>
    </cofactor>
</comment>
<proteinExistence type="predicted"/>
<dbReference type="Proteomes" id="UP000824469">
    <property type="component" value="Unassembled WGS sequence"/>
</dbReference>
<accession>A0AA38G0Q1</accession>
<dbReference type="EMBL" id="JAHRHJ020000005">
    <property type="protein sequence ID" value="KAH9314157.1"/>
    <property type="molecule type" value="Genomic_DNA"/>
</dbReference>
<reference evidence="6 7" key="1">
    <citation type="journal article" date="2021" name="Nat. Plants">
        <title>The Taxus genome provides insights into paclitaxel biosynthesis.</title>
        <authorList>
            <person name="Xiong X."/>
            <person name="Gou J."/>
            <person name="Liao Q."/>
            <person name="Li Y."/>
            <person name="Zhou Q."/>
            <person name="Bi G."/>
            <person name="Li C."/>
            <person name="Du R."/>
            <person name="Wang X."/>
            <person name="Sun T."/>
            <person name="Guo L."/>
            <person name="Liang H."/>
            <person name="Lu P."/>
            <person name="Wu Y."/>
            <person name="Zhang Z."/>
            <person name="Ro D.K."/>
            <person name="Shang Y."/>
            <person name="Huang S."/>
            <person name="Yan J."/>
        </authorList>
    </citation>
    <scope>NUCLEOTIDE SEQUENCE [LARGE SCALE GENOMIC DNA]</scope>
    <source>
        <strain evidence="6">Ta-2019</strain>
    </source>
</reference>
<organism evidence="6 7">
    <name type="scientific">Taxus chinensis</name>
    <name type="common">Chinese yew</name>
    <name type="synonym">Taxus wallichiana var. chinensis</name>
    <dbReference type="NCBI Taxonomy" id="29808"/>
    <lineage>
        <taxon>Eukaryota</taxon>
        <taxon>Viridiplantae</taxon>
        <taxon>Streptophyta</taxon>
        <taxon>Embryophyta</taxon>
        <taxon>Tracheophyta</taxon>
        <taxon>Spermatophyta</taxon>
        <taxon>Pinopsida</taxon>
        <taxon>Pinidae</taxon>
        <taxon>Conifers II</taxon>
        <taxon>Cupressales</taxon>
        <taxon>Taxaceae</taxon>
        <taxon>Taxus</taxon>
    </lineage>
</organism>
<feature type="non-terminal residue" evidence="6">
    <location>
        <position position="1"/>
    </location>
</feature>
<keyword evidence="7" id="KW-1185">Reference proteome</keyword>
<dbReference type="PANTHER" id="PTHR43144">
    <property type="entry name" value="AMINOTRANSFERASE"/>
    <property type="match status" value="1"/>
</dbReference>
<dbReference type="Gene3D" id="3.40.640.10">
    <property type="entry name" value="Type I PLP-dependent aspartate aminotransferase-like (Major domain)"/>
    <property type="match status" value="1"/>
</dbReference>
<evidence type="ECO:0000313" key="6">
    <source>
        <dbReference type="EMBL" id="KAH9314157.1"/>
    </source>
</evidence>
<evidence type="ECO:0000259" key="5">
    <source>
        <dbReference type="Pfam" id="PF00155"/>
    </source>
</evidence>
<comment type="caution">
    <text evidence="6">The sequence shown here is derived from an EMBL/GenBank/DDBJ whole genome shotgun (WGS) entry which is preliminary data.</text>
</comment>
<evidence type="ECO:0000313" key="7">
    <source>
        <dbReference type="Proteomes" id="UP000824469"/>
    </source>
</evidence>
<keyword evidence="2" id="KW-0032">Aminotransferase</keyword>
<dbReference type="InterPro" id="IPR019942">
    <property type="entry name" value="DapL/ALD1"/>
</dbReference>
<evidence type="ECO:0000256" key="4">
    <source>
        <dbReference type="ARBA" id="ARBA00022898"/>
    </source>
</evidence>
<feature type="domain" description="Aminotransferase class I/classII large" evidence="5">
    <location>
        <begin position="80"/>
        <end position="134"/>
    </location>
</feature>
<protein>
    <recommendedName>
        <fullName evidence="5">Aminotransferase class I/classII large domain-containing protein</fullName>
    </recommendedName>
</protein>
<dbReference type="InterPro" id="IPR006740">
    <property type="entry name" value="DUF604"/>
</dbReference>
<keyword evidence="3" id="KW-0808">Transferase</keyword>
<dbReference type="InterPro" id="IPR015421">
    <property type="entry name" value="PyrdxlP-dep_Trfase_major"/>
</dbReference>
<dbReference type="GO" id="GO:0008483">
    <property type="term" value="F:transaminase activity"/>
    <property type="evidence" value="ECO:0007669"/>
    <property type="project" value="UniProtKB-KW"/>
</dbReference>
<evidence type="ECO:0000256" key="1">
    <source>
        <dbReference type="ARBA" id="ARBA00001933"/>
    </source>
</evidence>
<dbReference type="InterPro" id="IPR004839">
    <property type="entry name" value="Aminotransferase_I/II_large"/>
</dbReference>
<dbReference type="Pfam" id="PF04646">
    <property type="entry name" value="DUF604"/>
    <property type="match status" value="1"/>
</dbReference>
<sequence>KSNPLTEALEAMKDQFIQSFPGLYGSDDRVQACMSELGVPLTKELVFHQAYVDSSVIMGQTSTFQNDVKKYGKIEYMKGLPENNFFPNLSSVCQADIIFFCLPNNPTGSTATRKQMEQLVSFAKDNGSIIVYDCA</sequence>